<protein>
    <submittedName>
        <fullName evidence="1">BrnT family toxin</fullName>
    </submittedName>
</protein>
<gene>
    <name evidence="1" type="ORF">H0B56_19875</name>
</gene>
<dbReference type="EMBL" id="JACCKD010000008">
    <property type="protein sequence ID" value="MBA0127810.1"/>
    <property type="molecule type" value="Genomic_DNA"/>
</dbReference>
<dbReference type="RefSeq" id="WP_180894614.1">
    <property type="nucleotide sequence ID" value="NZ_JACCKD010000008.1"/>
</dbReference>
<evidence type="ECO:0000313" key="1">
    <source>
        <dbReference type="EMBL" id="MBA0127810.1"/>
    </source>
</evidence>
<keyword evidence="2" id="KW-1185">Reference proteome</keyword>
<reference evidence="1 2" key="1">
    <citation type="submission" date="2020-07" db="EMBL/GenBank/DDBJ databases">
        <title>Genome of Haloechinothrix sp.</title>
        <authorList>
            <person name="Tang S.-K."/>
            <person name="Yang L."/>
            <person name="Zhu W.-Y."/>
        </authorList>
    </citation>
    <scope>NUCLEOTIDE SEQUENCE [LARGE SCALE GENOMIC DNA]</scope>
    <source>
        <strain evidence="1 2">YIM 98757</strain>
    </source>
</reference>
<proteinExistence type="predicted"/>
<name>A0A838AF41_9PSEU</name>
<dbReference type="AlphaFoldDB" id="A0A838AF41"/>
<dbReference type="Proteomes" id="UP000582974">
    <property type="component" value="Unassembled WGS sequence"/>
</dbReference>
<evidence type="ECO:0000313" key="2">
    <source>
        <dbReference type="Proteomes" id="UP000582974"/>
    </source>
</evidence>
<organism evidence="1 2">
    <name type="scientific">Haloechinothrix aidingensis</name>
    <dbReference type="NCBI Taxonomy" id="2752311"/>
    <lineage>
        <taxon>Bacteria</taxon>
        <taxon>Bacillati</taxon>
        <taxon>Actinomycetota</taxon>
        <taxon>Actinomycetes</taxon>
        <taxon>Pseudonocardiales</taxon>
        <taxon>Pseudonocardiaceae</taxon>
        <taxon>Haloechinothrix</taxon>
    </lineage>
</organism>
<comment type="caution">
    <text evidence="1">The sequence shown here is derived from an EMBL/GenBank/DDBJ whole genome shotgun (WGS) entry which is preliminary data.</text>
</comment>
<sequence length="88" mass="10174">MWKGVKDGEWSAEHIARHGVTMDEVREAILYRPYWMTAGKNDSTLIYGRTRSGRYLFVVAVDDGGEAFIVTARDMTTREKRTFSRKAR</sequence>
<accession>A0A838AF41</accession>